<proteinExistence type="predicted"/>
<name>A0A1S3DPY7_DIACI</name>
<evidence type="ECO:0000313" key="3">
    <source>
        <dbReference type="RefSeq" id="XP_008485989.1"/>
    </source>
</evidence>
<feature type="compositionally biased region" description="Basic and acidic residues" evidence="1">
    <location>
        <begin position="95"/>
        <end position="105"/>
    </location>
</feature>
<feature type="compositionally biased region" description="Basic and acidic residues" evidence="1">
    <location>
        <begin position="250"/>
        <end position="260"/>
    </location>
</feature>
<protein>
    <submittedName>
        <fullName evidence="3 4">Uncharacterized protein LOC103522670 isoform X2</fullName>
    </submittedName>
</protein>
<reference evidence="3 4" key="1">
    <citation type="submission" date="2025-04" db="UniProtKB">
        <authorList>
            <consortium name="RefSeq"/>
        </authorList>
    </citation>
    <scope>IDENTIFICATION</scope>
</reference>
<evidence type="ECO:0000313" key="2">
    <source>
        <dbReference type="Proteomes" id="UP000079169"/>
    </source>
</evidence>
<evidence type="ECO:0000313" key="4">
    <source>
        <dbReference type="RefSeq" id="XP_026688492.1"/>
    </source>
</evidence>
<keyword evidence="2" id="KW-1185">Reference proteome</keyword>
<dbReference type="RefSeq" id="XP_008485989.1">
    <property type="nucleotide sequence ID" value="XM_008487767.2"/>
</dbReference>
<feature type="compositionally biased region" description="Low complexity" evidence="1">
    <location>
        <begin position="69"/>
        <end position="78"/>
    </location>
</feature>
<feature type="compositionally biased region" description="Basic and acidic residues" evidence="1">
    <location>
        <begin position="182"/>
        <end position="196"/>
    </location>
</feature>
<feature type="region of interest" description="Disordered" evidence="1">
    <location>
        <begin position="134"/>
        <end position="260"/>
    </location>
</feature>
<evidence type="ECO:0000256" key="1">
    <source>
        <dbReference type="SAM" id="MobiDB-lite"/>
    </source>
</evidence>
<organism evidence="2 3">
    <name type="scientific">Diaphorina citri</name>
    <name type="common">Asian citrus psyllid</name>
    <dbReference type="NCBI Taxonomy" id="121845"/>
    <lineage>
        <taxon>Eukaryota</taxon>
        <taxon>Metazoa</taxon>
        <taxon>Ecdysozoa</taxon>
        <taxon>Arthropoda</taxon>
        <taxon>Hexapoda</taxon>
        <taxon>Insecta</taxon>
        <taxon>Pterygota</taxon>
        <taxon>Neoptera</taxon>
        <taxon>Paraneoptera</taxon>
        <taxon>Hemiptera</taxon>
        <taxon>Sternorrhyncha</taxon>
        <taxon>Psylloidea</taxon>
        <taxon>Psyllidae</taxon>
        <taxon>Diaphorininae</taxon>
        <taxon>Diaphorina</taxon>
    </lineage>
</organism>
<feature type="compositionally biased region" description="Basic and acidic residues" evidence="1">
    <location>
        <begin position="153"/>
        <end position="167"/>
    </location>
</feature>
<dbReference type="GeneID" id="103522670"/>
<dbReference type="AlphaFoldDB" id="A0A1S3DPY7"/>
<dbReference type="PaxDb" id="121845-A0A1S3DPY7"/>
<accession>A0A1S3DPY7</accession>
<gene>
    <name evidence="3 4" type="primary">LOC103522670</name>
</gene>
<sequence>MRGNRDSNRYTPTPPQSKHNRPKIPPESRHVDYTEPQKRPNHLSFLTDIWSNILNVILPCDDNDTEAGSSSSAQSPRSPRSHRSITIIQPKKPRDRSSSSGDRRSCTSNMTRTTNVTLNPTFVFIRNAKVYMDNKRGRSSSSGSRAAASVENLRAEKPDCTKPDYTKKPKLAQTSEPCISSGDDKPPKKQPKDKSCRPWVLQDWYKSPEKSKRKKSKSDSEDDAVSSCLYSCAKKICERKRSSESSPSPCREEKKKTKKC</sequence>
<dbReference type="RefSeq" id="XP_026688492.1">
    <property type="nucleotide sequence ID" value="XM_026832691.1"/>
</dbReference>
<feature type="region of interest" description="Disordered" evidence="1">
    <location>
        <begin position="64"/>
        <end position="113"/>
    </location>
</feature>
<feature type="compositionally biased region" description="Low complexity" evidence="1">
    <location>
        <begin position="139"/>
        <end position="149"/>
    </location>
</feature>
<dbReference type="KEGG" id="dci:103522670"/>
<feature type="region of interest" description="Disordered" evidence="1">
    <location>
        <begin position="1"/>
        <end position="36"/>
    </location>
</feature>
<dbReference type="Proteomes" id="UP000079169">
    <property type="component" value="Unplaced"/>
</dbReference>
<feature type="compositionally biased region" description="Basic and acidic residues" evidence="1">
    <location>
        <begin position="24"/>
        <end position="36"/>
    </location>
</feature>